<comment type="caution">
    <text evidence="5">The sequence shown here is derived from an EMBL/GenBank/DDBJ whole genome shotgun (WGS) entry which is preliminary data.</text>
</comment>
<evidence type="ECO:0000256" key="2">
    <source>
        <dbReference type="PROSITE-ProRule" id="PRU00335"/>
    </source>
</evidence>
<keyword evidence="6" id="KW-1185">Reference proteome</keyword>
<dbReference type="RefSeq" id="WP_377338414.1">
    <property type="nucleotide sequence ID" value="NZ_JBHLUE010000009.1"/>
</dbReference>
<dbReference type="InterPro" id="IPR036271">
    <property type="entry name" value="Tet_transcr_reg_TetR-rel_C_sf"/>
</dbReference>
<evidence type="ECO:0000259" key="4">
    <source>
        <dbReference type="PROSITE" id="PS50977"/>
    </source>
</evidence>
<dbReference type="Pfam" id="PF17920">
    <property type="entry name" value="TetR_C_16"/>
    <property type="match status" value="1"/>
</dbReference>
<evidence type="ECO:0000313" key="6">
    <source>
        <dbReference type="Proteomes" id="UP001589894"/>
    </source>
</evidence>
<evidence type="ECO:0000256" key="3">
    <source>
        <dbReference type="SAM" id="MobiDB-lite"/>
    </source>
</evidence>
<proteinExistence type="predicted"/>
<dbReference type="PRINTS" id="PR00455">
    <property type="entry name" value="HTHTETR"/>
</dbReference>
<protein>
    <submittedName>
        <fullName evidence="5">TetR family transcriptional regulator</fullName>
    </submittedName>
</protein>
<dbReference type="SUPFAM" id="SSF46689">
    <property type="entry name" value="Homeodomain-like"/>
    <property type="match status" value="1"/>
</dbReference>
<evidence type="ECO:0000256" key="1">
    <source>
        <dbReference type="ARBA" id="ARBA00023125"/>
    </source>
</evidence>
<keyword evidence="1 2" id="KW-0238">DNA-binding</keyword>
<dbReference type="InterPro" id="IPR009057">
    <property type="entry name" value="Homeodomain-like_sf"/>
</dbReference>
<feature type="region of interest" description="Disordered" evidence="3">
    <location>
        <begin position="71"/>
        <end position="93"/>
    </location>
</feature>
<dbReference type="Proteomes" id="UP001589894">
    <property type="component" value="Unassembled WGS sequence"/>
</dbReference>
<dbReference type="EMBL" id="JBHLUE010000009">
    <property type="protein sequence ID" value="MFC0564983.1"/>
    <property type="molecule type" value="Genomic_DNA"/>
</dbReference>
<name>A0ABV6NY58_9ACTN</name>
<dbReference type="PANTHER" id="PTHR30055:SF235">
    <property type="entry name" value="TRANSCRIPTIONAL REGULATORY PROTEIN"/>
    <property type="match status" value="1"/>
</dbReference>
<evidence type="ECO:0000313" key="5">
    <source>
        <dbReference type="EMBL" id="MFC0564983.1"/>
    </source>
</evidence>
<dbReference type="PANTHER" id="PTHR30055">
    <property type="entry name" value="HTH-TYPE TRANSCRIPTIONAL REGULATOR RUTR"/>
    <property type="match status" value="1"/>
</dbReference>
<dbReference type="Gene3D" id="1.10.357.10">
    <property type="entry name" value="Tetracycline Repressor, domain 2"/>
    <property type="match status" value="1"/>
</dbReference>
<accession>A0ABV6NY58</accession>
<feature type="domain" description="HTH tetR-type" evidence="4">
    <location>
        <begin position="15"/>
        <end position="75"/>
    </location>
</feature>
<dbReference type="Gene3D" id="1.10.10.60">
    <property type="entry name" value="Homeodomain-like"/>
    <property type="match status" value="1"/>
</dbReference>
<sequence>MSDPNPRPSRAQQRRRTERNILAAARQLFAELGYDRTTIRAVGRAAGVDAGLVMHYFGSKDELFSRATEPPVADPAAAGIPPDETPVGPPAGAGQAAEALLASLAGRLDGEPVASLAVLRSMLTNPEAADRYRALAESQLSQITAGIPTGDAELRASLLGAIVHGVIIERYLLRLGRLADASPEQIIDLLRPCFRLLTTAEAPAPTHPPAPHDGPGA</sequence>
<feature type="DNA-binding region" description="H-T-H motif" evidence="2">
    <location>
        <begin position="38"/>
        <end position="57"/>
    </location>
</feature>
<reference evidence="5 6" key="1">
    <citation type="submission" date="2024-09" db="EMBL/GenBank/DDBJ databases">
        <authorList>
            <person name="Sun Q."/>
            <person name="Mori K."/>
        </authorList>
    </citation>
    <scope>NUCLEOTIDE SEQUENCE [LARGE SCALE GENOMIC DNA]</scope>
    <source>
        <strain evidence="5 6">TBRC 2205</strain>
    </source>
</reference>
<organism evidence="5 6">
    <name type="scientific">Plantactinospora siamensis</name>
    <dbReference type="NCBI Taxonomy" id="555372"/>
    <lineage>
        <taxon>Bacteria</taxon>
        <taxon>Bacillati</taxon>
        <taxon>Actinomycetota</taxon>
        <taxon>Actinomycetes</taxon>
        <taxon>Micromonosporales</taxon>
        <taxon>Micromonosporaceae</taxon>
        <taxon>Plantactinospora</taxon>
    </lineage>
</organism>
<dbReference type="SUPFAM" id="SSF48498">
    <property type="entry name" value="Tetracyclin repressor-like, C-terminal domain"/>
    <property type="match status" value="1"/>
</dbReference>
<dbReference type="InterPro" id="IPR001647">
    <property type="entry name" value="HTH_TetR"/>
</dbReference>
<gene>
    <name evidence="5" type="ORF">ACFFHU_12670</name>
</gene>
<dbReference type="InterPro" id="IPR041678">
    <property type="entry name" value="TetR_C_16"/>
</dbReference>
<dbReference type="PROSITE" id="PS50977">
    <property type="entry name" value="HTH_TETR_2"/>
    <property type="match status" value="1"/>
</dbReference>
<dbReference type="Pfam" id="PF00440">
    <property type="entry name" value="TetR_N"/>
    <property type="match status" value="1"/>
</dbReference>
<dbReference type="InterPro" id="IPR050109">
    <property type="entry name" value="HTH-type_TetR-like_transc_reg"/>
</dbReference>